<evidence type="ECO:0000256" key="3">
    <source>
        <dbReference type="ARBA" id="ARBA00022692"/>
    </source>
</evidence>
<dbReference type="FunCoup" id="A0A1B1ADK7">
    <property type="interactions" value="255"/>
</dbReference>
<proteinExistence type="inferred from homology"/>
<keyword evidence="3 12" id="KW-0812">Transmembrane</keyword>
<keyword evidence="5 10" id="KW-0378">Hydrolase</keyword>
<evidence type="ECO:0000256" key="7">
    <source>
        <dbReference type="ARBA" id="ARBA00022989"/>
    </source>
</evidence>
<dbReference type="EMBL" id="CP013244">
    <property type="protein sequence ID" value="ANP44636.1"/>
    <property type="molecule type" value="Genomic_DNA"/>
</dbReference>
<evidence type="ECO:0000256" key="11">
    <source>
        <dbReference type="SAM" id="MobiDB-lite"/>
    </source>
</evidence>
<evidence type="ECO:0000256" key="1">
    <source>
        <dbReference type="ARBA" id="ARBA00022475"/>
    </source>
</evidence>
<dbReference type="KEGG" id="cbot:ATE48_01220"/>
<evidence type="ECO:0000256" key="6">
    <source>
        <dbReference type="ARBA" id="ARBA00022833"/>
    </source>
</evidence>
<accession>A0A1B1ADK7</accession>
<evidence type="ECO:0000256" key="5">
    <source>
        <dbReference type="ARBA" id="ARBA00022801"/>
    </source>
</evidence>
<feature type="domain" description="Peptidase M48" evidence="13">
    <location>
        <begin position="109"/>
        <end position="324"/>
    </location>
</feature>
<name>A0A1B1ADK7_9PROT</name>
<evidence type="ECO:0000256" key="9">
    <source>
        <dbReference type="ARBA" id="ARBA00023136"/>
    </source>
</evidence>
<protein>
    <recommendedName>
        <fullName evidence="13">Peptidase M48 domain-containing protein</fullName>
    </recommendedName>
</protein>
<dbReference type="GO" id="GO:0006508">
    <property type="term" value="P:proteolysis"/>
    <property type="evidence" value="ECO:0007669"/>
    <property type="project" value="UniProtKB-KW"/>
</dbReference>
<dbReference type="GO" id="GO:0004222">
    <property type="term" value="F:metalloendopeptidase activity"/>
    <property type="evidence" value="ECO:0007669"/>
    <property type="project" value="InterPro"/>
</dbReference>
<sequence>MGAYGLQTHIWNNNWKTVLLMAGFPVLLLLLTYALFLLFAGLTGTYYGNDPMTGYFMWAGDALAQAWPYAIAGAILWFGIAYAFYQNIIDAATGARKVERIAEPKLYNLLENLCISRGLTMPALRIMETDALNAFATGLHKGNYCITVTRGLMNTLNDEELEAVLAHELTHIRNADVRLLIIAVIFVGIFSFVGEITFRSLRWGVPSGGGSSRRSSGSSRDSGGGAIIAIVVALAIIAIAYALAIVIRFALSRRREYLADAGAVELTKNPDAMITALQKISGNSVVESAPSEVREMFIENPHSDFASLFATHPPIAKRIEALSKFAGGRVPAPQAQIPQAPSPRDPSKRGPWG</sequence>
<keyword evidence="2 10" id="KW-0645">Protease</keyword>
<dbReference type="InterPro" id="IPR001915">
    <property type="entry name" value="Peptidase_M48"/>
</dbReference>
<dbReference type="InterPro" id="IPR050083">
    <property type="entry name" value="HtpX_protease"/>
</dbReference>
<keyword evidence="6 10" id="KW-0862">Zinc</keyword>
<keyword evidence="1" id="KW-1003">Cell membrane</keyword>
<dbReference type="AlphaFoldDB" id="A0A1B1ADK7"/>
<gene>
    <name evidence="14" type="ORF">ATE48_01220</name>
</gene>
<feature type="transmembrane region" description="Helical" evidence="12">
    <location>
        <begin position="18"/>
        <end position="46"/>
    </location>
</feature>
<reference evidence="14 15" key="1">
    <citation type="submission" date="2015-11" db="EMBL/GenBank/DDBJ databases">
        <title>Whole-Genome Sequence of Candidatus Oderbacter manganicum from the National Park Lower Oder Valley, Germany.</title>
        <authorList>
            <person name="Braun B."/>
            <person name="Liere K."/>
            <person name="Szewzyk U."/>
        </authorList>
    </citation>
    <scope>NUCLEOTIDE SEQUENCE [LARGE SCALE GENOMIC DNA]</scope>
    <source>
        <strain evidence="14 15">OTSz_A_272</strain>
    </source>
</reference>
<keyword evidence="8 10" id="KW-0482">Metalloprotease</keyword>
<comment type="similarity">
    <text evidence="10">Belongs to the peptidase M48 family.</text>
</comment>
<dbReference type="PANTHER" id="PTHR43221">
    <property type="entry name" value="PROTEASE HTPX"/>
    <property type="match status" value="1"/>
</dbReference>
<dbReference type="Pfam" id="PF01435">
    <property type="entry name" value="Peptidase_M48"/>
    <property type="match status" value="1"/>
</dbReference>
<dbReference type="CDD" id="cd07340">
    <property type="entry name" value="M48B_Htpx_like"/>
    <property type="match status" value="1"/>
</dbReference>
<feature type="region of interest" description="Disordered" evidence="11">
    <location>
        <begin position="329"/>
        <end position="353"/>
    </location>
</feature>
<feature type="transmembrane region" description="Helical" evidence="12">
    <location>
        <begin position="179"/>
        <end position="198"/>
    </location>
</feature>
<dbReference type="OrthoDB" id="15218at2"/>
<dbReference type="InParanoid" id="A0A1B1ADK7"/>
<evidence type="ECO:0000256" key="10">
    <source>
        <dbReference type="RuleBase" id="RU003983"/>
    </source>
</evidence>
<feature type="transmembrane region" description="Helical" evidence="12">
    <location>
        <begin position="226"/>
        <end position="251"/>
    </location>
</feature>
<dbReference type="GO" id="GO:0046872">
    <property type="term" value="F:metal ion binding"/>
    <property type="evidence" value="ECO:0007669"/>
    <property type="project" value="UniProtKB-KW"/>
</dbReference>
<keyword evidence="7 12" id="KW-1133">Transmembrane helix</keyword>
<dbReference type="STRING" id="1759059.ATE48_01220"/>
<evidence type="ECO:0000256" key="8">
    <source>
        <dbReference type="ARBA" id="ARBA00023049"/>
    </source>
</evidence>
<dbReference type="Gene3D" id="3.30.2010.10">
    <property type="entry name" value="Metalloproteases ('zincins'), catalytic domain"/>
    <property type="match status" value="1"/>
</dbReference>
<evidence type="ECO:0000259" key="13">
    <source>
        <dbReference type="Pfam" id="PF01435"/>
    </source>
</evidence>
<keyword evidence="9 12" id="KW-0472">Membrane</keyword>
<evidence type="ECO:0000256" key="12">
    <source>
        <dbReference type="SAM" id="Phobius"/>
    </source>
</evidence>
<evidence type="ECO:0000313" key="15">
    <source>
        <dbReference type="Proteomes" id="UP000092498"/>
    </source>
</evidence>
<dbReference type="Proteomes" id="UP000092498">
    <property type="component" value="Chromosome"/>
</dbReference>
<organism evidence="14 15">
    <name type="scientific">Candidatus Viadribacter manganicus</name>
    <dbReference type="NCBI Taxonomy" id="1759059"/>
    <lineage>
        <taxon>Bacteria</taxon>
        <taxon>Pseudomonadati</taxon>
        <taxon>Pseudomonadota</taxon>
        <taxon>Alphaproteobacteria</taxon>
        <taxon>Hyphomonadales</taxon>
        <taxon>Hyphomonadaceae</taxon>
        <taxon>Candidatus Viadribacter</taxon>
    </lineage>
</organism>
<comment type="cofactor">
    <cofactor evidence="10">
        <name>Zn(2+)</name>
        <dbReference type="ChEBI" id="CHEBI:29105"/>
    </cofactor>
    <text evidence="10">Binds 1 zinc ion per subunit.</text>
</comment>
<evidence type="ECO:0000256" key="4">
    <source>
        <dbReference type="ARBA" id="ARBA00022723"/>
    </source>
</evidence>
<dbReference type="PANTHER" id="PTHR43221:SF2">
    <property type="entry name" value="PROTEASE HTPX HOMOLOG"/>
    <property type="match status" value="1"/>
</dbReference>
<keyword evidence="15" id="KW-1185">Reference proteome</keyword>
<evidence type="ECO:0000313" key="14">
    <source>
        <dbReference type="EMBL" id="ANP44636.1"/>
    </source>
</evidence>
<evidence type="ECO:0000256" key="2">
    <source>
        <dbReference type="ARBA" id="ARBA00022670"/>
    </source>
</evidence>
<keyword evidence="4" id="KW-0479">Metal-binding</keyword>
<feature type="transmembrane region" description="Helical" evidence="12">
    <location>
        <begin position="66"/>
        <end position="85"/>
    </location>
</feature>
<dbReference type="RefSeq" id="WP_066767053.1">
    <property type="nucleotide sequence ID" value="NZ_CP013244.1"/>
</dbReference>